<dbReference type="RefSeq" id="WP_089242492.1">
    <property type="nucleotide sequence ID" value="NZ_FZOK01000024.1"/>
</dbReference>
<dbReference type="OrthoDB" id="838117at2"/>
<evidence type="ECO:0000313" key="1">
    <source>
        <dbReference type="EMBL" id="SNS75882.1"/>
    </source>
</evidence>
<sequence>MKYSKNLFSKIFTLSFVFTLLGFVAMAQQMPPQMEIKEDFKDSELKEFVKVNLELMPIQEKSQEGMLTAIEASGLTVERFQELAQAQQGGNLTEIAESAEEMAMFNEAGQKVMTMQQDMQTEIQQVIEDSKLSQQEFQQLYMAYTQSAKVKAKVDEMMAKELN</sequence>
<keyword evidence="2" id="KW-1185">Reference proteome</keyword>
<dbReference type="AlphaFoldDB" id="A0A239H3U5"/>
<reference evidence="2" key="1">
    <citation type="submission" date="2017-06" db="EMBL/GenBank/DDBJ databases">
        <authorList>
            <person name="Varghese N."/>
            <person name="Submissions S."/>
        </authorList>
    </citation>
    <scope>NUCLEOTIDE SEQUENCE [LARGE SCALE GENOMIC DNA]</scope>
    <source>
        <strain evidence="2">5C</strain>
    </source>
</reference>
<protein>
    <submittedName>
        <fullName evidence="1">Uncharacterized protein</fullName>
    </submittedName>
</protein>
<name>A0A239H3U5_9BACT</name>
<dbReference type="Proteomes" id="UP000198480">
    <property type="component" value="Unassembled WGS sequence"/>
</dbReference>
<organism evidence="1 2">
    <name type="scientific">Belliella buryatensis</name>
    <dbReference type="NCBI Taxonomy" id="1500549"/>
    <lineage>
        <taxon>Bacteria</taxon>
        <taxon>Pseudomonadati</taxon>
        <taxon>Bacteroidota</taxon>
        <taxon>Cytophagia</taxon>
        <taxon>Cytophagales</taxon>
        <taxon>Cyclobacteriaceae</taxon>
        <taxon>Belliella</taxon>
    </lineage>
</organism>
<dbReference type="EMBL" id="FZOK01000024">
    <property type="protein sequence ID" value="SNS75882.1"/>
    <property type="molecule type" value="Genomic_DNA"/>
</dbReference>
<proteinExistence type="predicted"/>
<accession>A0A239H3U5</accession>
<evidence type="ECO:0000313" key="2">
    <source>
        <dbReference type="Proteomes" id="UP000198480"/>
    </source>
</evidence>
<gene>
    <name evidence="1" type="ORF">SAMN06295967_1244</name>
</gene>